<evidence type="ECO:0000256" key="1">
    <source>
        <dbReference type="SAM" id="MobiDB-lite"/>
    </source>
</evidence>
<proteinExistence type="predicted"/>
<feature type="region of interest" description="Disordered" evidence="1">
    <location>
        <begin position="24"/>
        <end position="51"/>
    </location>
</feature>
<feature type="signal peptide" evidence="2">
    <location>
        <begin position="1"/>
        <end position="21"/>
    </location>
</feature>
<evidence type="ECO:0000256" key="2">
    <source>
        <dbReference type="SAM" id="SignalP"/>
    </source>
</evidence>
<dbReference type="EMBL" id="BSNN01000002">
    <property type="protein sequence ID" value="GLQ34436.1"/>
    <property type="molecule type" value="Genomic_DNA"/>
</dbReference>
<sequence length="203" mass="21285">MTLKQLPLVITSLALATGAFAQSETEETKPTAQAPVVQAPAASDPLAEGEDSFPVAPEGGVYIREQHGEWEVRCVKEAVEHCNLTQLLRGSEGNSVAEFNMEILPNGEQAAAGVTLVSPLGTLLTAQATMRIDGGKAKRYPFAWCENAGCVARFGLTKADVDAMKKGAKGSIVIVSVVDPQKPLDLALSLDGFTAAYNSVAGQ</sequence>
<name>A0ABQ5VT24_9RHOB</name>
<comment type="caution">
    <text evidence="3">The sequence shown here is derived from an EMBL/GenBank/DDBJ whole genome shotgun (WGS) entry which is preliminary data.</text>
</comment>
<keyword evidence="2" id="KW-0732">Signal</keyword>
<keyword evidence="4" id="KW-1185">Reference proteome</keyword>
<evidence type="ECO:0000313" key="4">
    <source>
        <dbReference type="Proteomes" id="UP001156694"/>
    </source>
</evidence>
<evidence type="ECO:0000313" key="3">
    <source>
        <dbReference type="EMBL" id="GLQ34436.1"/>
    </source>
</evidence>
<dbReference type="InterPro" id="IPR010642">
    <property type="entry name" value="Invasion_prot_B"/>
</dbReference>
<dbReference type="RefSeq" id="WP_284376193.1">
    <property type="nucleotide sequence ID" value="NZ_BSNN01000002.1"/>
</dbReference>
<dbReference type="Proteomes" id="UP001156694">
    <property type="component" value="Unassembled WGS sequence"/>
</dbReference>
<organism evidence="3 4">
    <name type="scientific">Amylibacter marinus</name>
    <dbReference type="NCBI Taxonomy" id="1475483"/>
    <lineage>
        <taxon>Bacteria</taxon>
        <taxon>Pseudomonadati</taxon>
        <taxon>Pseudomonadota</taxon>
        <taxon>Alphaproteobacteria</taxon>
        <taxon>Rhodobacterales</taxon>
        <taxon>Paracoccaceae</taxon>
        <taxon>Amylibacter</taxon>
    </lineage>
</organism>
<dbReference type="Gene3D" id="2.60.40.1880">
    <property type="entry name" value="Invasion associated locus B (IalB) protein"/>
    <property type="match status" value="1"/>
</dbReference>
<accession>A0ABQ5VT24</accession>
<gene>
    <name evidence="3" type="ORF">GCM10007939_07190</name>
</gene>
<feature type="compositionally biased region" description="Low complexity" evidence="1">
    <location>
        <begin position="32"/>
        <end position="42"/>
    </location>
</feature>
<reference evidence="4" key="1">
    <citation type="journal article" date="2019" name="Int. J. Syst. Evol. Microbiol.">
        <title>The Global Catalogue of Microorganisms (GCM) 10K type strain sequencing project: providing services to taxonomists for standard genome sequencing and annotation.</title>
        <authorList>
            <consortium name="The Broad Institute Genomics Platform"/>
            <consortium name="The Broad Institute Genome Sequencing Center for Infectious Disease"/>
            <person name="Wu L."/>
            <person name="Ma J."/>
        </authorList>
    </citation>
    <scope>NUCLEOTIDE SEQUENCE [LARGE SCALE GENOMIC DNA]</scope>
    <source>
        <strain evidence="4">NBRC 110140</strain>
    </source>
</reference>
<protein>
    <submittedName>
        <fullName evidence="3">Invasion-associated locus B family protein</fullName>
    </submittedName>
</protein>
<feature type="chain" id="PRO_5045711707" evidence="2">
    <location>
        <begin position="22"/>
        <end position="203"/>
    </location>
</feature>
<dbReference type="Pfam" id="PF06776">
    <property type="entry name" value="IalB"/>
    <property type="match status" value="1"/>
</dbReference>
<dbReference type="InterPro" id="IPR038696">
    <property type="entry name" value="IalB_sf"/>
</dbReference>